<evidence type="ECO:0000313" key="1">
    <source>
        <dbReference type="EMBL" id="AIE86129.1"/>
    </source>
</evidence>
<reference evidence="1 2" key="1">
    <citation type="journal article" date="2014" name="PLoS ONE">
        <title>The first complete genome sequence of the class fimbriimonadia in the phylum armatimonadetes.</title>
        <authorList>
            <person name="Hu Z.Y."/>
            <person name="Wang Y.Z."/>
            <person name="Im W.T."/>
            <person name="Wang S.Y."/>
            <person name="Zhao G.P."/>
            <person name="Zheng H.J."/>
            <person name="Quan Z.X."/>
        </authorList>
    </citation>
    <scope>NUCLEOTIDE SEQUENCE [LARGE SCALE GENOMIC DNA]</scope>
    <source>
        <strain evidence="1">Gsoil 348</strain>
    </source>
</reference>
<dbReference type="HOGENOM" id="CLU_1693198_0_0_0"/>
<sequence>MRSYVTFSSKAFNTTEEREIFAQPRKFGDDVAGWFADRLSESGWEVDDEISQEPLGWFITFRRDADEFDLGVTCLNPERGIWLAWLEQPAGFFGALLGRRDRPIQSAGPNAVHEILASATEIDNIRWFTREEFVRGDIDVDGESAAVAEAVPANQNGYLS</sequence>
<proteinExistence type="predicted"/>
<name>A0A068NX03_FIMGI</name>
<organism evidence="1 2">
    <name type="scientific">Fimbriimonas ginsengisoli Gsoil 348</name>
    <dbReference type="NCBI Taxonomy" id="661478"/>
    <lineage>
        <taxon>Bacteria</taxon>
        <taxon>Bacillati</taxon>
        <taxon>Armatimonadota</taxon>
        <taxon>Fimbriimonadia</taxon>
        <taxon>Fimbriimonadales</taxon>
        <taxon>Fimbriimonadaceae</taxon>
        <taxon>Fimbriimonas</taxon>
    </lineage>
</organism>
<dbReference type="Proteomes" id="UP000027982">
    <property type="component" value="Chromosome"/>
</dbReference>
<dbReference type="KEGG" id="fgi:OP10G_2761"/>
<dbReference type="eggNOG" id="ENOG502ZVEZ">
    <property type="taxonomic scope" value="Bacteria"/>
</dbReference>
<dbReference type="AlphaFoldDB" id="A0A068NX03"/>
<protein>
    <submittedName>
        <fullName evidence="1">Uncharacterized protein</fullName>
    </submittedName>
</protein>
<dbReference type="RefSeq" id="WP_025225328.1">
    <property type="nucleotide sequence ID" value="NZ_CP007139.1"/>
</dbReference>
<accession>A0A068NX03</accession>
<keyword evidence="2" id="KW-1185">Reference proteome</keyword>
<evidence type="ECO:0000313" key="2">
    <source>
        <dbReference type="Proteomes" id="UP000027982"/>
    </source>
</evidence>
<dbReference type="OrthoDB" id="6064685at2"/>
<dbReference type="EMBL" id="CP007139">
    <property type="protein sequence ID" value="AIE86129.1"/>
    <property type="molecule type" value="Genomic_DNA"/>
</dbReference>
<gene>
    <name evidence="1" type="ORF">OP10G_2761</name>
</gene>